<dbReference type="AlphaFoldDB" id="E8MYJ8"/>
<dbReference type="GO" id="GO:0005886">
    <property type="term" value="C:plasma membrane"/>
    <property type="evidence" value="ECO:0007669"/>
    <property type="project" value="UniProtKB-SubCell"/>
</dbReference>
<feature type="transmembrane region" description="Helical" evidence="7">
    <location>
        <begin position="136"/>
        <end position="158"/>
    </location>
</feature>
<dbReference type="PANTHER" id="PTHR34184">
    <property type="entry name" value="UPF0718 PROTEIN YCGR"/>
    <property type="match status" value="1"/>
</dbReference>
<keyword evidence="5 7" id="KW-1133">Transmembrane helix</keyword>
<dbReference type="KEGG" id="atm:ANT_23080"/>
<dbReference type="Proteomes" id="UP000008922">
    <property type="component" value="Chromosome"/>
</dbReference>
<feature type="transmembrane region" description="Helical" evidence="7">
    <location>
        <begin position="103"/>
        <end position="124"/>
    </location>
</feature>
<comment type="subcellular location">
    <subcellularLocation>
        <location evidence="1">Cell membrane</location>
        <topology evidence="1">Multi-pass membrane protein</topology>
    </subcellularLocation>
</comment>
<keyword evidence="9" id="KW-1185">Reference proteome</keyword>
<evidence type="ECO:0000256" key="7">
    <source>
        <dbReference type="SAM" id="Phobius"/>
    </source>
</evidence>
<dbReference type="InParanoid" id="E8MYJ8"/>
<dbReference type="PANTHER" id="PTHR34184:SF4">
    <property type="entry name" value="UPF0718 PROTEIN YCGR"/>
    <property type="match status" value="1"/>
</dbReference>
<feature type="transmembrane region" description="Helical" evidence="7">
    <location>
        <begin position="285"/>
        <end position="306"/>
    </location>
</feature>
<feature type="transmembrane region" description="Helical" evidence="7">
    <location>
        <begin position="327"/>
        <end position="349"/>
    </location>
</feature>
<keyword evidence="3" id="KW-1003">Cell membrane</keyword>
<organism evidence="8 9">
    <name type="scientific">Anaerolinea thermophila (strain DSM 14523 / JCM 11388 / NBRC 100420 / UNI-1)</name>
    <dbReference type="NCBI Taxonomy" id="926569"/>
    <lineage>
        <taxon>Bacteria</taxon>
        <taxon>Bacillati</taxon>
        <taxon>Chloroflexota</taxon>
        <taxon>Anaerolineae</taxon>
        <taxon>Anaerolineales</taxon>
        <taxon>Anaerolineaceae</taxon>
        <taxon>Anaerolinea</taxon>
    </lineage>
</organism>
<evidence type="ECO:0000256" key="2">
    <source>
        <dbReference type="ARBA" id="ARBA00006386"/>
    </source>
</evidence>
<comment type="similarity">
    <text evidence="2">Belongs to the UPF0718 family.</text>
</comment>
<dbReference type="InterPro" id="IPR052923">
    <property type="entry name" value="UPF0718"/>
</dbReference>
<accession>E8MYJ8</accession>
<reference evidence="8 9" key="1">
    <citation type="submission" date="2010-12" db="EMBL/GenBank/DDBJ databases">
        <title>Whole genome sequence of Anaerolinea thermophila UNI-1.</title>
        <authorList>
            <person name="Narita-Yamada S."/>
            <person name="Kishi E."/>
            <person name="Watanabe Y."/>
            <person name="Takasaki K."/>
            <person name="Ankai A."/>
            <person name="Oguchi A."/>
            <person name="Fukui S."/>
            <person name="Takahashi M."/>
            <person name="Yashiro I."/>
            <person name="Hosoyama A."/>
            <person name="Sekiguchi Y."/>
            <person name="Hanada S."/>
            <person name="Fujita N."/>
        </authorList>
    </citation>
    <scope>NUCLEOTIDE SEQUENCE [LARGE SCALE GENOMIC DNA]</scope>
    <source>
        <strain evidence="9">DSM 14523 / JCM 11388 / NBRC 100420 / UNI-1</strain>
    </source>
</reference>
<evidence type="ECO:0000256" key="6">
    <source>
        <dbReference type="ARBA" id="ARBA00023136"/>
    </source>
</evidence>
<proteinExistence type="inferred from homology"/>
<evidence type="ECO:0000256" key="4">
    <source>
        <dbReference type="ARBA" id="ARBA00022692"/>
    </source>
</evidence>
<dbReference type="OrthoDB" id="9777774at2"/>
<keyword evidence="6 7" id="KW-0472">Membrane</keyword>
<evidence type="ECO:0000256" key="3">
    <source>
        <dbReference type="ARBA" id="ARBA00022475"/>
    </source>
</evidence>
<evidence type="ECO:0000313" key="8">
    <source>
        <dbReference type="EMBL" id="BAJ64334.1"/>
    </source>
</evidence>
<dbReference type="EMBL" id="AP012029">
    <property type="protein sequence ID" value="BAJ64334.1"/>
    <property type="molecule type" value="Genomic_DNA"/>
</dbReference>
<dbReference type="FunCoup" id="E8MYJ8">
    <property type="interactions" value="141"/>
</dbReference>
<name>E8MYJ8_ANATU</name>
<feature type="transmembrane region" description="Helical" evidence="7">
    <location>
        <begin position="258"/>
        <end position="279"/>
    </location>
</feature>
<dbReference type="STRING" id="926569.ANT_23080"/>
<evidence type="ECO:0000256" key="5">
    <source>
        <dbReference type="ARBA" id="ARBA00022989"/>
    </source>
</evidence>
<dbReference type="HOGENOM" id="CLU_039914_2_0_0"/>
<feature type="transmembrane region" description="Helical" evidence="7">
    <location>
        <begin position="57"/>
        <end position="82"/>
    </location>
</feature>
<feature type="transmembrane region" description="Helical" evidence="7">
    <location>
        <begin position="233"/>
        <end position="251"/>
    </location>
</feature>
<evidence type="ECO:0000256" key="1">
    <source>
        <dbReference type="ARBA" id="ARBA00004651"/>
    </source>
</evidence>
<dbReference type="eggNOG" id="COG0701">
    <property type="taxonomic scope" value="Bacteria"/>
</dbReference>
<dbReference type="InterPro" id="IPR005524">
    <property type="entry name" value="DUF318"/>
</dbReference>
<sequence length="352" mass="37775">MNMFRSISKNVSPRLLRWIPWGVTGFLLFAALLRFSEAALGSLPVILTKALDTLSNFSAVFLGIFVEAVPFLLLGTLASGIVEVFVSRDELMRWVPQQGIGSALAGSLMGLFFPVCECGVVPFTRRLVRKGLPLSAGISLLLAAPVVNPIVIASTLAAFGAGPVFWGRIIASLLIAFLTGLVFTLAQPQEVLRSAPVIALPPVILPLESPAQTPLSQRIRQVLILAADEFFEMGRFLVLGALLAAFMQTFIPQAGLLVLGQGPVLSVFVMIALAILLSVCSTVDAFIALAFTGTFTTGSILAFLVFGPMVDIKSTLMFLRVFKPRAVLYLILLPLLMTALWMVGVNLWGGWG</sequence>
<evidence type="ECO:0000313" key="9">
    <source>
        <dbReference type="Proteomes" id="UP000008922"/>
    </source>
</evidence>
<feature type="transmembrane region" description="Helical" evidence="7">
    <location>
        <begin position="165"/>
        <end position="186"/>
    </location>
</feature>
<protein>
    <submittedName>
        <fullName evidence="8">Hypothetical membrane protein</fullName>
    </submittedName>
</protein>
<keyword evidence="4 7" id="KW-0812">Transmembrane</keyword>
<dbReference type="Pfam" id="PF03773">
    <property type="entry name" value="ArsP_1"/>
    <property type="match status" value="1"/>
</dbReference>
<gene>
    <name evidence="8" type="ordered locus">ANT_23080</name>
</gene>